<keyword evidence="2 6" id="KW-0489">Methyltransferase</keyword>
<keyword evidence="7" id="KW-1185">Reference proteome</keyword>
<accession>F2GC31</accession>
<dbReference type="GO" id="GO:0005829">
    <property type="term" value="C:cytosol"/>
    <property type="evidence" value="ECO:0007669"/>
    <property type="project" value="TreeGrafter"/>
</dbReference>
<evidence type="ECO:0000313" key="6">
    <source>
        <dbReference type="EMBL" id="AEA98047.1"/>
    </source>
</evidence>
<dbReference type="InterPro" id="IPR029028">
    <property type="entry name" value="Alpha/beta_knot_MTases"/>
</dbReference>
<proteinExistence type="inferred from homology"/>
<protein>
    <submittedName>
        <fullName evidence="6">RNA methyltransferase</fullName>
    </submittedName>
</protein>
<dbReference type="PANTHER" id="PTHR42786">
    <property type="entry name" value="TRNA/RRNA METHYLTRANSFERASE"/>
    <property type="match status" value="1"/>
</dbReference>
<dbReference type="InterPro" id="IPR001537">
    <property type="entry name" value="SpoU_MeTrfase"/>
</dbReference>
<dbReference type="PANTHER" id="PTHR42786:SF6">
    <property type="entry name" value="TRNA_RRNA METHYLTRANSFERASE SPOU TYPE DOMAIN-CONTAINING PROTEIN"/>
    <property type="match status" value="1"/>
</dbReference>
<dbReference type="EMBL" id="CP001103">
    <property type="protein sequence ID" value="AEA98047.1"/>
    <property type="molecule type" value="Genomic_DNA"/>
</dbReference>
<evidence type="ECO:0000256" key="2">
    <source>
        <dbReference type="ARBA" id="ARBA00022603"/>
    </source>
</evidence>
<gene>
    <name evidence="6" type="ordered locus">MADE_1009545</name>
</gene>
<evidence type="ECO:0000256" key="4">
    <source>
        <dbReference type="ARBA" id="ARBA00022691"/>
    </source>
</evidence>
<dbReference type="Proteomes" id="UP000001870">
    <property type="component" value="Chromosome"/>
</dbReference>
<evidence type="ECO:0000259" key="5">
    <source>
        <dbReference type="Pfam" id="PF00588"/>
    </source>
</evidence>
<sequence length="182" mass="19986">MALSKLNKKKTKNVQIKNQKISIGLVNPKNPVNVASILRAAGCYGVASVFYTGQRYRFAKDFNADTKAFHKTIPTIGVDNLRDVIPQHASVVAVELVEGATPLPSFEHPENAFYLLGPEDGSIGEDILSWCDHVVYVPTYSCMNLAATANVLLYDRLAKSDYVSGDALIRQSRDTNNKAKIN</sequence>
<reference evidence="6 7" key="2">
    <citation type="journal article" date="2015" name="Antonie Van Leeuwenhoek">
        <title>Ecophysiological diversity of a novel member of the genus Alteromonas, and description of Alteromonas mediterranea sp. nov.</title>
        <authorList>
            <person name="Ivanova E.P."/>
            <person name="Lopez-Perez M."/>
            <person name="Zabalos M."/>
            <person name="Nguyen S.H."/>
            <person name="Webb H.K."/>
            <person name="Ryan J."/>
            <person name="Lagutin K."/>
            <person name="Vyssotski M."/>
            <person name="Crawford R.J."/>
            <person name="Rodriguez-Valera F."/>
        </authorList>
    </citation>
    <scope>NUCLEOTIDE SEQUENCE [LARGE SCALE GENOMIC DNA]</scope>
    <source>
        <strain evidence="7">DSM 17117 / CIP 110805 / LMG 28347 / Deep ecotype</strain>
    </source>
</reference>
<name>F2GC31_ALTMD</name>
<dbReference type="AlphaFoldDB" id="F2GC31"/>
<evidence type="ECO:0000256" key="3">
    <source>
        <dbReference type="ARBA" id="ARBA00022679"/>
    </source>
</evidence>
<dbReference type="GO" id="GO:0008173">
    <property type="term" value="F:RNA methyltransferase activity"/>
    <property type="evidence" value="ECO:0007669"/>
    <property type="project" value="InterPro"/>
</dbReference>
<keyword evidence="4" id="KW-0949">S-adenosyl-L-methionine</keyword>
<dbReference type="SUPFAM" id="SSF75217">
    <property type="entry name" value="alpha/beta knot"/>
    <property type="match status" value="1"/>
</dbReference>
<evidence type="ECO:0000313" key="7">
    <source>
        <dbReference type="Proteomes" id="UP000001870"/>
    </source>
</evidence>
<dbReference type="InterPro" id="IPR004384">
    <property type="entry name" value="RNA_MeTrfase_TrmJ/LasT"/>
</dbReference>
<dbReference type="HOGENOM" id="CLU_095692_0_0_6"/>
<dbReference type="InterPro" id="IPR029026">
    <property type="entry name" value="tRNA_m1G_MTases_N"/>
</dbReference>
<evidence type="ECO:0000256" key="1">
    <source>
        <dbReference type="ARBA" id="ARBA00007228"/>
    </source>
</evidence>
<dbReference type="CDD" id="cd18098">
    <property type="entry name" value="SpoU-like"/>
    <property type="match status" value="1"/>
</dbReference>
<organism evidence="6 7">
    <name type="scientific">Alteromonas mediterranea (strain DSM 17117 / CIP 110805 / LMG 28347 / Deep ecotype)</name>
    <dbReference type="NCBI Taxonomy" id="1774373"/>
    <lineage>
        <taxon>Bacteria</taxon>
        <taxon>Pseudomonadati</taxon>
        <taxon>Pseudomonadota</taxon>
        <taxon>Gammaproteobacteria</taxon>
        <taxon>Alteromonadales</taxon>
        <taxon>Alteromonadaceae</taxon>
        <taxon>Alteromonas/Salinimonas group</taxon>
        <taxon>Alteromonas</taxon>
    </lineage>
</organism>
<keyword evidence="3" id="KW-0808">Transferase</keyword>
<dbReference type="Pfam" id="PF00588">
    <property type="entry name" value="SpoU_methylase"/>
    <property type="match status" value="1"/>
</dbReference>
<dbReference type="KEGG" id="amc:MADE_1009545"/>
<comment type="similarity">
    <text evidence="1">Belongs to the class IV-like SAM-binding methyltransferase superfamily. RNA methyltransferase TrmH family.</text>
</comment>
<dbReference type="GO" id="GO:0003723">
    <property type="term" value="F:RNA binding"/>
    <property type="evidence" value="ECO:0007669"/>
    <property type="project" value="InterPro"/>
</dbReference>
<dbReference type="Gene3D" id="3.40.1280.10">
    <property type="match status" value="1"/>
</dbReference>
<feature type="domain" description="tRNA/rRNA methyltransferase SpoU type" evidence="5">
    <location>
        <begin position="21"/>
        <end position="154"/>
    </location>
</feature>
<dbReference type="GO" id="GO:0002128">
    <property type="term" value="P:tRNA nucleoside ribose methylation"/>
    <property type="evidence" value="ECO:0007669"/>
    <property type="project" value="TreeGrafter"/>
</dbReference>
<reference evidence="6 7" key="1">
    <citation type="journal article" date="2008" name="ISME J.">
        <title>Comparative genomics of two ecotypes of the marine planktonic copiotroph Alteromonas macleodii suggests alternative lifestyles associated with different kinds of particulate organic matter.</title>
        <authorList>
            <person name="Ivars-Martinez E."/>
            <person name="Martin-Cuadrado A.B."/>
            <person name="D'Auria G."/>
            <person name="Mira A."/>
            <person name="Ferriera S."/>
            <person name="Johnson J."/>
            <person name="Friedman R."/>
            <person name="Rodriguez-Valera F."/>
        </authorList>
    </citation>
    <scope>NUCLEOTIDE SEQUENCE [LARGE SCALE GENOMIC DNA]</scope>
    <source>
        <strain evidence="7">DSM 17117 / CIP 110805 / LMG 28347 / Deep ecotype</strain>
    </source>
</reference>